<reference evidence="2 3" key="1">
    <citation type="submission" date="2022-11" db="EMBL/GenBank/DDBJ databases">
        <title>Mycobacterium sp. nov.</title>
        <authorList>
            <person name="Papic B."/>
            <person name="Spicic S."/>
            <person name="Duvnjak S."/>
        </authorList>
    </citation>
    <scope>NUCLEOTIDE SEQUENCE [LARGE SCALE GENOMIC DNA]</scope>
    <source>
        <strain evidence="2 3">CVI_P4</strain>
    </source>
</reference>
<comment type="caution">
    <text evidence="2">The sequence shown here is derived from an EMBL/GenBank/DDBJ whole genome shotgun (WGS) entry which is preliminary data.</text>
</comment>
<organism evidence="2 3">
    <name type="scientific">Mycobacterium pinniadriaticum</name>
    <dbReference type="NCBI Taxonomy" id="2994102"/>
    <lineage>
        <taxon>Bacteria</taxon>
        <taxon>Bacillati</taxon>
        <taxon>Actinomycetota</taxon>
        <taxon>Actinomycetes</taxon>
        <taxon>Mycobacteriales</taxon>
        <taxon>Mycobacteriaceae</taxon>
        <taxon>Mycobacterium</taxon>
    </lineage>
</organism>
<gene>
    <name evidence="2" type="ORF">ORI27_13895</name>
</gene>
<name>A0ABT3SEI4_9MYCO</name>
<dbReference type="Proteomes" id="UP001300745">
    <property type="component" value="Unassembled WGS sequence"/>
</dbReference>
<accession>A0ABT3SEI4</accession>
<dbReference type="EMBL" id="JAPJDO010000010">
    <property type="protein sequence ID" value="MCX2937797.1"/>
    <property type="molecule type" value="Genomic_DNA"/>
</dbReference>
<sequence>MSEYATGPGRRTRSRGAVIEAYVDTEALDHKCPKPKGGCGADLGEFCHHPDGTERKMPCPVRIPARPEPEESGETP</sequence>
<dbReference type="RefSeq" id="WP_265997455.1">
    <property type="nucleotide sequence ID" value="NZ_JAPJDN010000010.1"/>
</dbReference>
<proteinExistence type="predicted"/>
<keyword evidence="3" id="KW-1185">Reference proteome</keyword>
<evidence type="ECO:0000313" key="3">
    <source>
        <dbReference type="Proteomes" id="UP001300745"/>
    </source>
</evidence>
<feature type="region of interest" description="Disordered" evidence="1">
    <location>
        <begin position="51"/>
        <end position="76"/>
    </location>
</feature>
<evidence type="ECO:0000256" key="1">
    <source>
        <dbReference type="SAM" id="MobiDB-lite"/>
    </source>
</evidence>
<evidence type="ECO:0000313" key="2">
    <source>
        <dbReference type="EMBL" id="MCX2937797.1"/>
    </source>
</evidence>
<protein>
    <submittedName>
        <fullName evidence="2">Uncharacterized protein</fullName>
    </submittedName>
</protein>